<dbReference type="RefSeq" id="WP_381826106.1">
    <property type="nucleotide sequence ID" value="NZ_JBHYTS010000059.1"/>
</dbReference>
<dbReference type="PANTHER" id="PTHR31157:SF1">
    <property type="entry name" value="SCP DOMAIN-CONTAINING PROTEIN"/>
    <property type="match status" value="1"/>
</dbReference>
<dbReference type="EMBL" id="JBHYTS010000059">
    <property type="protein sequence ID" value="MFE1754452.1"/>
    <property type="molecule type" value="Genomic_DNA"/>
</dbReference>
<keyword evidence="2" id="KW-0732">Signal</keyword>
<feature type="compositionally biased region" description="Low complexity" evidence="1">
    <location>
        <begin position="92"/>
        <end position="118"/>
    </location>
</feature>
<evidence type="ECO:0000256" key="2">
    <source>
        <dbReference type="SAM" id="SignalP"/>
    </source>
</evidence>
<evidence type="ECO:0000313" key="5">
    <source>
        <dbReference type="Proteomes" id="UP001599756"/>
    </source>
</evidence>
<dbReference type="Proteomes" id="UP001599756">
    <property type="component" value="Unassembled WGS sequence"/>
</dbReference>
<feature type="compositionally biased region" description="Basic residues" evidence="1">
    <location>
        <begin position="71"/>
        <end position="81"/>
    </location>
</feature>
<dbReference type="Gene3D" id="3.40.33.10">
    <property type="entry name" value="CAP"/>
    <property type="match status" value="1"/>
</dbReference>
<protein>
    <submittedName>
        <fullName evidence="4">CAP domain-containing protein</fullName>
    </submittedName>
</protein>
<dbReference type="CDD" id="cd05379">
    <property type="entry name" value="CAP_bacterial"/>
    <property type="match status" value="1"/>
</dbReference>
<feature type="region of interest" description="Disordered" evidence="1">
    <location>
        <begin position="38"/>
        <end position="178"/>
    </location>
</feature>
<dbReference type="PANTHER" id="PTHR31157">
    <property type="entry name" value="SCP DOMAIN-CONTAINING PROTEIN"/>
    <property type="match status" value="1"/>
</dbReference>
<evidence type="ECO:0000259" key="3">
    <source>
        <dbReference type="Pfam" id="PF00188"/>
    </source>
</evidence>
<organism evidence="4 5">
    <name type="scientific">Streptomyces anandii</name>
    <dbReference type="NCBI Taxonomy" id="285454"/>
    <lineage>
        <taxon>Bacteria</taxon>
        <taxon>Bacillati</taxon>
        <taxon>Actinomycetota</taxon>
        <taxon>Actinomycetes</taxon>
        <taxon>Kitasatosporales</taxon>
        <taxon>Streptomycetaceae</taxon>
        <taxon>Streptomyces</taxon>
    </lineage>
</organism>
<feature type="chain" id="PRO_5045262258" evidence="2">
    <location>
        <begin position="32"/>
        <end position="304"/>
    </location>
</feature>
<dbReference type="Pfam" id="PF00188">
    <property type="entry name" value="CAP"/>
    <property type="match status" value="1"/>
</dbReference>
<keyword evidence="5" id="KW-1185">Reference proteome</keyword>
<gene>
    <name evidence="4" type="ORF">ACFW88_28570</name>
</gene>
<proteinExistence type="predicted"/>
<feature type="signal peptide" evidence="2">
    <location>
        <begin position="1"/>
        <end position="31"/>
    </location>
</feature>
<dbReference type="InterPro" id="IPR014044">
    <property type="entry name" value="CAP_dom"/>
</dbReference>
<feature type="compositionally biased region" description="Basic and acidic residues" evidence="1">
    <location>
        <begin position="54"/>
        <end position="64"/>
    </location>
</feature>
<accession>A0ABW6HCW2</accession>
<evidence type="ECO:0000313" key="4">
    <source>
        <dbReference type="EMBL" id="MFE1754452.1"/>
    </source>
</evidence>
<sequence length="304" mass="31207">MGKHRKNQHYRRMVVAAFSVSAVAIPSVALACTDWQDSGGHRAESAAAGATATRWKDADADVRQQHTWPNGHRHHSRHHSLHHDGAGHGKPKASATPTAPTATATASKPATAAAGAPKAHTHRPSAPRKSTAATTPVTHAPATPGTAASEPSAPAAVTPTPTVTASAPASTPPAAAPTASGVVARIVQLVNAERAKVGCSPLTLNADLSKAAQAHSDDMAAHQNMSHTGSDGSSPGDRITSAGYTWSSYGENVAYGYSTPEQVMAAWMASPGHKANILNCGFREIGVGLAEPGDYWTQDFGAAR</sequence>
<feature type="domain" description="SCP" evidence="3">
    <location>
        <begin position="188"/>
        <end position="300"/>
    </location>
</feature>
<comment type="caution">
    <text evidence="4">The sequence shown here is derived from an EMBL/GenBank/DDBJ whole genome shotgun (WGS) entry which is preliminary data.</text>
</comment>
<name>A0ABW6HCW2_9ACTN</name>
<evidence type="ECO:0000256" key="1">
    <source>
        <dbReference type="SAM" id="MobiDB-lite"/>
    </source>
</evidence>
<feature type="compositionally biased region" description="Low complexity" evidence="1">
    <location>
        <begin position="131"/>
        <end position="169"/>
    </location>
</feature>
<reference evidence="4 5" key="1">
    <citation type="submission" date="2024-09" db="EMBL/GenBank/DDBJ databases">
        <title>The Natural Products Discovery Center: Release of the First 8490 Sequenced Strains for Exploring Actinobacteria Biosynthetic Diversity.</title>
        <authorList>
            <person name="Kalkreuter E."/>
            <person name="Kautsar S.A."/>
            <person name="Yang D."/>
            <person name="Bader C.D."/>
            <person name="Teijaro C.N."/>
            <person name="Fluegel L."/>
            <person name="Davis C.M."/>
            <person name="Simpson J.R."/>
            <person name="Lauterbach L."/>
            <person name="Steele A.D."/>
            <person name="Gui C."/>
            <person name="Meng S."/>
            <person name="Li G."/>
            <person name="Viehrig K."/>
            <person name="Ye F."/>
            <person name="Su P."/>
            <person name="Kiefer A.F."/>
            <person name="Nichols A."/>
            <person name="Cepeda A.J."/>
            <person name="Yan W."/>
            <person name="Fan B."/>
            <person name="Jiang Y."/>
            <person name="Adhikari A."/>
            <person name="Zheng C.-J."/>
            <person name="Schuster L."/>
            <person name="Cowan T.M."/>
            <person name="Smanski M.J."/>
            <person name="Chevrette M.G."/>
            <person name="De Carvalho L.P.S."/>
            <person name="Shen B."/>
        </authorList>
    </citation>
    <scope>NUCLEOTIDE SEQUENCE [LARGE SCALE GENOMIC DNA]</scope>
    <source>
        <strain evidence="4 5">NPDC059500</strain>
    </source>
</reference>
<dbReference type="PROSITE" id="PS51257">
    <property type="entry name" value="PROKAR_LIPOPROTEIN"/>
    <property type="match status" value="1"/>
</dbReference>
<dbReference type="SUPFAM" id="SSF55797">
    <property type="entry name" value="PR-1-like"/>
    <property type="match status" value="1"/>
</dbReference>
<dbReference type="InterPro" id="IPR035940">
    <property type="entry name" value="CAP_sf"/>
</dbReference>